<organism evidence="8 9">
    <name type="scientific">Nocardioides marmoribigeumensis</name>
    <dbReference type="NCBI Taxonomy" id="433649"/>
    <lineage>
        <taxon>Bacteria</taxon>
        <taxon>Bacillati</taxon>
        <taxon>Actinomycetota</taxon>
        <taxon>Actinomycetes</taxon>
        <taxon>Propionibacteriales</taxon>
        <taxon>Nocardioidaceae</taxon>
        <taxon>Nocardioides</taxon>
    </lineage>
</organism>
<dbReference type="InterPro" id="IPR050979">
    <property type="entry name" value="LD-transpeptidase"/>
</dbReference>
<dbReference type="PANTHER" id="PTHR30582">
    <property type="entry name" value="L,D-TRANSPEPTIDASE"/>
    <property type="match status" value="1"/>
</dbReference>
<keyword evidence="9" id="KW-1185">Reference proteome</keyword>
<keyword evidence="3 6" id="KW-0133">Cell shape</keyword>
<feature type="active site" description="Nucleophile" evidence="6">
    <location>
        <position position="259"/>
    </location>
</feature>
<evidence type="ECO:0000313" key="9">
    <source>
        <dbReference type="Proteomes" id="UP001183648"/>
    </source>
</evidence>
<keyword evidence="5 6" id="KW-0961">Cell wall biogenesis/degradation</keyword>
<evidence type="ECO:0000256" key="5">
    <source>
        <dbReference type="ARBA" id="ARBA00023316"/>
    </source>
</evidence>
<protein>
    <recommendedName>
        <fullName evidence="7">L,D-TPase catalytic domain-containing protein</fullName>
    </recommendedName>
</protein>
<reference evidence="8 9" key="1">
    <citation type="submission" date="2023-07" db="EMBL/GenBank/DDBJ databases">
        <title>Sequencing the genomes of 1000 actinobacteria strains.</title>
        <authorList>
            <person name="Klenk H.-P."/>
        </authorList>
    </citation>
    <scope>NUCLEOTIDE SEQUENCE [LARGE SCALE GENOMIC DNA]</scope>
    <source>
        <strain evidence="8 9">DSM 19426</strain>
    </source>
</reference>
<evidence type="ECO:0000256" key="6">
    <source>
        <dbReference type="PROSITE-ProRule" id="PRU01373"/>
    </source>
</evidence>
<evidence type="ECO:0000256" key="1">
    <source>
        <dbReference type="ARBA" id="ARBA00004752"/>
    </source>
</evidence>
<dbReference type="InterPro" id="IPR005490">
    <property type="entry name" value="LD_TPept_cat_dom"/>
</dbReference>
<dbReference type="CDD" id="cd16913">
    <property type="entry name" value="YkuD_like"/>
    <property type="match status" value="1"/>
</dbReference>
<feature type="active site" description="Proton donor/acceptor" evidence="6">
    <location>
        <position position="243"/>
    </location>
</feature>
<dbReference type="PROSITE" id="PS52029">
    <property type="entry name" value="LD_TPASE"/>
    <property type="match status" value="1"/>
</dbReference>
<evidence type="ECO:0000256" key="4">
    <source>
        <dbReference type="ARBA" id="ARBA00022984"/>
    </source>
</evidence>
<dbReference type="InterPro" id="IPR038063">
    <property type="entry name" value="Transpep_catalytic_dom"/>
</dbReference>
<dbReference type="RefSeq" id="WP_310305371.1">
    <property type="nucleotide sequence ID" value="NZ_BAAAPS010000005.1"/>
</dbReference>
<dbReference type="Gene3D" id="2.40.440.10">
    <property type="entry name" value="L,D-transpeptidase catalytic domain-like"/>
    <property type="match status" value="1"/>
</dbReference>
<sequence>MSALVGPLVKGADEVSTVVAGLSSALARSLVKVTVLCLVLAGAVAVTGWRPFGNDRAGLVAAPQVNLEHLPASTTHARIKAAPRLVTGRQARAGQVVHPIRTVAVFARPGKRPFAKVRPRTLSQTWLPVVARRPGWVRVLLPSRPNASAGWIWARDLDTRRSPYAARVHLGSRTLDLLYDGRKVGSWSVAVGAPATPTPTGLTFVHALIADPGQSYSPFLLPLGTHSDTLDTYGGGPGTVAFHTWPDPSVFGQAVSHGCIRVPSDALSRLTNLPLGTQVSIDNR</sequence>
<dbReference type="Pfam" id="PF03734">
    <property type="entry name" value="YkuD"/>
    <property type="match status" value="1"/>
</dbReference>
<gene>
    <name evidence="8" type="ORF">J2S63_003675</name>
</gene>
<dbReference type="Proteomes" id="UP001183648">
    <property type="component" value="Unassembled WGS sequence"/>
</dbReference>
<feature type="domain" description="L,D-TPase catalytic" evidence="7">
    <location>
        <begin position="164"/>
        <end position="282"/>
    </location>
</feature>
<dbReference type="EMBL" id="JAVDYG010000001">
    <property type="protein sequence ID" value="MDR7364122.1"/>
    <property type="molecule type" value="Genomic_DNA"/>
</dbReference>
<keyword evidence="4 6" id="KW-0573">Peptidoglycan synthesis</keyword>
<name>A0ABU2C0F4_9ACTN</name>
<dbReference type="SUPFAM" id="SSF141523">
    <property type="entry name" value="L,D-transpeptidase catalytic domain-like"/>
    <property type="match status" value="1"/>
</dbReference>
<evidence type="ECO:0000259" key="7">
    <source>
        <dbReference type="PROSITE" id="PS52029"/>
    </source>
</evidence>
<comment type="caution">
    <text evidence="8">The sequence shown here is derived from an EMBL/GenBank/DDBJ whole genome shotgun (WGS) entry which is preliminary data.</text>
</comment>
<evidence type="ECO:0000313" key="8">
    <source>
        <dbReference type="EMBL" id="MDR7364122.1"/>
    </source>
</evidence>
<evidence type="ECO:0000256" key="2">
    <source>
        <dbReference type="ARBA" id="ARBA00022679"/>
    </source>
</evidence>
<evidence type="ECO:0000256" key="3">
    <source>
        <dbReference type="ARBA" id="ARBA00022960"/>
    </source>
</evidence>
<keyword evidence="2" id="KW-0808">Transferase</keyword>
<accession>A0ABU2C0F4</accession>
<comment type="pathway">
    <text evidence="1 6">Cell wall biogenesis; peptidoglycan biosynthesis.</text>
</comment>
<proteinExistence type="predicted"/>